<evidence type="ECO:0000313" key="2">
    <source>
        <dbReference type="EMBL" id="KAJ6225056.1"/>
    </source>
</evidence>
<reference evidence="2" key="1">
    <citation type="submission" date="2022-12" db="EMBL/GenBank/DDBJ databases">
        <title>Genome assemblies of Blomia tropicalis.</title>
        <authorList>
            <person name="Cui Y."/>
        </authorList>
    </citation>
    <scope>NUCLEOTIDE SEQUENCE</scope>
    <source>
        <tissue evidence="2">Adult mites</tissue>
    </source>
</reference>
<organism evidence="2 3">
    <name type="scientific">Blomia tropicalis</name>
    <name type="common">Mite</name>
    <dbReference type="NCBI Taxonomy" id="40697"/>
    <lineage>
        <taxon>Eukaryota</taxon>
        <taxon>Metazoa</taxon>
        <taxon>Ecdysozoa</taxon>
        <taxon>Arthropoda</taxon>
        <taxon>Chelicerata</taxon>
        <taxon>Arachnida</taxon>
        <taxon>Acari</taxon>
        <taxon>Acariformes</taxon>
        <taxon>Sarcoptiformes</taxon>
        <taxon>Astigmata</taxon>
        <taxon>Glycyphagoidea</taxon>
        <taxon>Echimyopodidae</taxon>
        <taxon>Blomia</taxon>
    </lineage>
</organism>
<feature type="region of interest" description="Disordered" evidence="1">
    <location>
        <begin position="1"/>
        <end position="52"/>
    </location>
</feature>
<comment type="caution">
    <text evidence="2">The sequence shown here is derived from an EMBL/GenBank/DDBJ whole genome shotgun (WGS) entry which is preliminary data.</text>
</comment>
<feature type="compositionally biased region" description="Basic residues" evidence="1">
    <location>
        <begin position="1"/>
        <end position="15"/>
    </location>
</feature>
<evidence type="ECO:0000313" key="3">
    <source>
        <dbReference type="Proteomes" id="UP001142055"/>
    </source>
</evidence>
<feature type="compositionally biased region" description="Low complexity" evidence="1">
    <location>
        <begin position="29"/>
        <end position="42"/>
    </location>
</feature>
<feature type="compositionally biased region" description="Acidic residues" evidence="1">
    <location>
        <begin position="394"/>
        <end position="430"/>
    </location>
</feature>
<proteinExistence type="predicted"/>
<dbReference type="EMBL" id="JAPWDV010000001">
    <property type="protein sequence ID" value="KAJ6225056.1"/>
    <property type="molecule type" value="Genomic_DNA"/>
</dbReference>
<gene>
    <name evidence="2" type="ORF">RDWZM_003601</name>
</gene>
<evidence type="ECO:0000256" key="1">
    <source>
        <dbReference type="SAM" id="MobiDB-lite"/>
    </source>
</evidence>
<feature type="region of interest" description="Disordered" evidence="1">
    <location>
        <begin position="390"/>
        <end position="472"/>
    </location>
</feature>
<sequence length="568" mass="65304">MSKKKKTLLATKRRIERQQQSKQKQLVITEETSSSTSSTTAEPEPPSNFIDQEWEDERFYDDSSIYESVYKAITGRIESVEPQPIPHVEFDEIFPCLDDEHFHIHVPRQTPPHVRDEMIVLTSKYLEQFWIDYWNGAIAGEATESKKLVTMLSTILRKLIKLSCRSERSSAQHRNVSGIEQMSSSTLKSLLYSLMPMQAYIDYNEDANYIQTNNLFGDAFSLVKDVIGSAKYPECKRVLQIRPAKMIVALLSLARSYIDVMADFGGPTECTAAGILSKCVFYNLVMELHGVNDYRLLLWMVNRIFLPCFVPLINLETLFFIDGRYVEGRKFLTFEIFKLFNMLLQGICHQFGREPVKNFLVEMNSQTKNCNWLIYCLDFKYPEQQILGQPESEGYLDNEEEDEPEYTDDDYDDEGDDDDVDEDDDDDECAIEPLNNSPKKESSTFATKPKQQRQPLSVSTKQKQTRDACTQAPISESGFKHINDLLNEPKAFETLSEKLFTEKLANKLSLNSSNLYRSGTAAAMLNSLVTDPARFEQLIGTPEQFRAQDREKLWSMFKKLGFDKSNKS</sequence>
<dbReference type="Proteomes" id="UP001142055">
    <property type="component" value="Chromosome 1"/>
</dbReference>
<protein>
    <submittedName>
        <fullName evidence="2">Uncharacterized protein</fullName>
    </submittedName>
</protein>
<dbReference type="AlphaFoldDB" id="A0A9Q0RT69"/>
<keyword evidence="3" id="KW-1185">Reference proteome</keyword>
<name>A0A9Q0RT69_BLOTA</name>
<feature type="compositionally biased region" description="Polar residues" evidence="1">
    <location>
        <begin position="452"/>
        <end position="462"/>
    </location>
</feature>
<accession>A0A9Q0RT69</accession>